<sequence length="152" mass="17790">MKSFLLILLALYNLVSFSQNKFDLAITFLLNNDKFIELSNFQKCDSIFVLDFENQLTKTNILNSFSQNFIILNKYDASEASPSKFYEEKWHGIDQNVLYEIRRCSNLMVRFKEKKNNIIIEYGCPQKDFFGTVVLKIKKGKIKILRIGKAHS</sequence>
<keyword evidence="1" id="KW-0732">Signal</keyword>
<evidence type="ECO:0000256" key="1">
    <source>
        <dbReference type="SAM" id="SignalP"/>
    </source>
</evidence>
<name>A0ABS2CXY8_9FLAO</name>
<keyword evidence="3" id="KW-1185">Reference proteome</keyword>
<feature type="signal peptide" evidence="1">
    <location>
        <begin position="1"/>
        <end position="21"/>
    </location>
</feature>
<protein>
    <submittedName>
        <fullName evidence="2">Uncharacterized protein</fullName>
    </submittedName>
</protein>
<evidence type="ECO:0000313" key="2">
    <source>
        <dbReference type="EMBL" id="MBM6499062.1"/>
    </source>
</evidence>
<gene>
    <name evidence="2" type="ORF">H9X54_007080</name>
</gene>
<dbReference type="Proteomes" id="UP000759529">
    <property type="component" value="Unassembled WGS sequence"/>
</dbReference>
<organism evidence="2 3">
    <name type="scientific">Flavobacterium macrobrachii</name>
    <dbReference type="NCBI Taxonomy" id="591204"/>
    <lineage>
        <taxon>Bacteria</taxon>
        <taxon>Pseudomonadati</taxon>
        <taxon>Bacteroidota</taxon>
        <taxon>Flavobacteriia</taxon>
        <taxon>Flavobacteriales</taxon>
        <taxon>Flavobacteriaceae</taxon>
        <taxon>Flavobacterium</taxon>
    </lineage>
</organism>
<proteinExistence type="predicted"/>
<evidence type="ECO:0000313" key="3">
    <source>
        <dbReference type="Proteomes" id="UP000759529"/>
    </source>
</evidence>
<reference evidence="2 3" key="1">
    <citation type="submission" date="2021-02" db="EMBL/GenBank/DDBJ databases">
        <authorList>
            <person name="Jung H.S."/>
            <person name="Chun B.H."/>
            <person name="Jeon C.O."/>
        </authorList>
    </citation>
    <scope>NUCLEOTIDE SEQUENCE [LARGE SCALE GENOMIC DNA]</scope>
    <source>
        <strain evidence="2 3">LMG 25203</strain>
    </source>
</reference>
<dbReference type="EMBL" id="JACSOD020000466">
    <property type="protein sequence ID" value="MBM6499062.1"/>
    <property type="molecule type" value="Genomic_DNA"/>
</dbReference>
<feature type="chain" id="PRO_5046744024" evidence="1">
    <location>
        <begin position="22"/>
        <end position="152"/>
    </location>
</feature>
<accession>A0ABS2CXY8</accession>
<comment type="caution">
    <text evidence="2">The sequence shown here is derived from an EMBL/GenBank/DDBJ whole genome shotgun (WGS) entry which is preliminary data.</text>
</comment>
<dbReference type="RefSeq" id="WP_187657939.1">
    <property type="nucleotide sequence ID" value="NZ_JACSOD020000466.1"/>
</dbReference>